<reference evidence="5" key="1">
    <citation type="submission" date="2018-06" db="EMBL/GenBank/DDBJ databases">
        <authorList>
            <person name="Zhirakovskaya E."/>
        </authorList>
    </citation>
    <scope>NUCLEOTIDE SEQUENCE</scope>
</reference>
<dbReference type="SUPFAM" id="SSF46626">
    <property type="entry name" value="Cytochrome c"/>
    <property type="match status" value="1"/>
</dbReference>
<gene>
    <name evidence="5" type="ORF">MNBD_DELTA03-1027</name>
</gene>
<organism evidence="5">
    <name type="scientific">hydrothermal vent metagenome</name>
    <dbReference type="NCBI Taxonomy" id="652676"/>
    <lineage>
        <taxon>unclassified sequences</taxon>
        <taxon>metagenomes</taxon>
        <taxon>ecological metagenomes</taxon>
    </lineage>
</organism>
<dbReference type="InterPro" id="IPR009056">
    <property type="entry name" value="Cyt_c-like_dom"/>
</dbReference>
<dbReference type="Pfam" id="PF13442">
    <property type="entry name" value="Cytochrome_CBB3"/>
    <property type="match status" value="1"/>
</dbReference>
<dbReference type="GO" id="GO:0020037">
    <property type="term" value="F:heme binding"/>
    <property type="evidence" value="ECO:0007669"/>
    <property type="project" value="InterPro"/>
</dbReference>
<evidence type="ECO:0000256" key="3">
    <source>
        <dbReference type="ARBA" id="ARBA00023004"/>
    </source>
</evidence>
<dbReference type="GO" id="GO:0046872">
    <property type="term" value="F:metal ion binding"/>
    <property type="evidence" value="ECO:0007669"/>
    <property type="project" value="UniProtKB-KW"/>
</dbReference>
<evidence type="ECO:0000259" key="4">
    <source>
        <dbReference type="PROSITE" id="PS51007"/>
    </source>
</evidence>
<dbReference type="GO" id="GO:0009055">
    <property type="term" value="F:electron transfer activity"/>
    <property type="evidence" value="ECO:0007669"/>
    <property type="project" value="InterPro"/>
</dbReference>
<sequence>MKKILIFLMAASLTGLAANEVIAGGNALFIQKCGSCHKSGGQAAVINPADKAGRVWQKYFKRGRHPVDTKISDSDMAAIITYLTNHAADSDQPEAAVIPK</sequence>
<dbReference type="AlphaFoldDB" id="A0A3B0WCL9"/>
<evidence type="ECO:0000256" key="1">
    <source>
        <dbReference type="ARBA" id="ARBA00022617"/>
    </source>
</evidence>
<dbReference type="PROSITE" id="PS51007">
    <property type="entry name" value="CYTC"/>
    <property type="match status" value="1"/>
</dbReference>
<protein>
    <recommendedName>
        <fullName evidence="4">Cytochrome c domain-containing protein</fullName>
    </recommendedName>
</protein>
<keyword evidence="1" id="KW-0349">Heme</keyword>
<dbReference type="EMBL" id="UOEX01000382">
    <property type="protein sequence ID" value="VAW41384.1"/>
    <property type="molecule type" value="Genomic_DNA"/>
</dbReference>
<accession>A0A3B0WCL9</accession>
<keyword evidence="3" id="KW-0408">Iron</keyword>
<dbReference type="Gene3D" id="1.10.760.10">
    <property type="entry name" value="Cytochrome c-like domain"/>
    <property type="match status" value="1"/>
</dbReference>
<feature type="domain" description="Cytochrome c" evidence="4">
    <location>
        <begin position="20"/>
        <end position="100"/>
    </location>
</feature>
<dbReference type="InterPro" id="IPR036909">
    <property type="entry name" value="Cyt_c-like_dom_sf"/>
</dbReference>
<evidence type="ECO:0000256" key="2">
    <source>
        <dbReference type="ARBA" id="ARBA00022723"/>
    </source>
</evidence>
<proteinExistence type="predicted"/>
<evidence type="ECO:0000313" key="5">
    <source>
        <dbReference type="EMBL" id="VAW41384.1"/>
    </source>
</evidence>
<name>A0A3B0WCL9_9ZZZZ</name>
<keyword evidence="2" id="KW-0479">Metal-binding</keyword>